<comment type="similarity">
    <text evidence="2">Belongs to the eukaryotic/archaeal RNase P protein component 1 family.</text>
</comment>
<gene>
    <name evidence="7" type="primary">LOC114240480</name>
</gene>
<dbReference type="PANTHER" id="PTHR13348:SF0">
    <property type="entry name" value="RIBONUCLEASE P PROTEIN SUBUNIT P29"/>
    <property type="match status" value="1"/>
</dbReference>
<keyword evidence="5" id="KW-0819">tRNA processing</keyword>
<accession>A0A6J2JED9</accession>
<dbReference type="GO" id="GO:0000172">
    <property type="term" value="C:ribonuclease MRP complex"/>
    <property type="evidence" value="ECO:0007669"/>
    <property type="project" value="InterPro"/>
</dbReference>
<comment type="subunit">
    <text evidence="4">Component of nuclear RNase P and RNase MRP ribonucleoproteins. RNase P consists of a catalytic RNA moiety and 10 different protein chains; POP1, POP4, POP5, POP7, RPP14, RPP21, RPP25, RPP30, RPP38 and RPP40. Within the RNase P complex, POP1, POP7 and RPP25 form the 'finger' subcomplex, POP5, RPP14, RPP40 and homodimeric RPP30 form the 'palm' subcomplex, and RPP21, POP4 and RPP38 form the 'wrist' subcomplex. All subunits of the RNase P complex interact with the catalytic RNA. Several subunits of RNase P are also part of the RNase MRP complex. RNase MRP consists of a catalytic RNA moiety and about 8 protein subunits; POP1, POP7, RPP25, RPP30, RPP38, RPP40 and possibly also POP4 and POP5.</text>
</comment>
<evidence type="ECO:0000313" key="6">
    <source>
        <dbReference type="Proteomes" id="UP000504629"/>
    </source>
</evidence>
<dbReference type="GeneID" id="114240480"/>
<dbReference type="Proteomes" id="UP000504629">
    <property type="component" value="Unplaced"/>
</dbReference>
<comment type="subcellular location">
    <subcellularLocation>
        <location evidence="5">Nucleus</location>
        <location evidence="5">Nucleolus</location>
    </subcellularLocation>
</comment>
<protein>
    <recommendedName>
        <fullName evidence="3 5">Ribonuclease P protein subunit p29</fullName>
    </recommendedName>
</protein>
<evidence type="ECO:0000313" key="7">
    <source>
        <dbReference type="RefSeq" id="XP_028026829.1"/>
    </source>
</evidence>
<dbReference type="InterPro" id="IPR023534">
    <property type="entry name" value="Rof/RNase_P-like"/>
</dbReference>
<keyword evidence="6" id="KW-1185">Reference proteome</keyword>
<dbReference type="InterPro" id="IPR002730">
    <property type="entry name" value="Rpp29/RNP1"/>
</dbReference>
<dbReference type="SMART" id="SM00538">
    <property type="entry name" value="POP4"/>
    <property type="match status" value="1"/>
</dbReference>
<dbReference type="InterPro" id="IPR016848">
    <property type="entry name" value="RNase_P/MRP_Rpp29-subunit"/>
</dbReference>
<dbReference type="KEGG" id="bman:114240480"/>
<dbReference type="CTD" id="10775"/>
<keyword evidence="5" id="KW-0539">Nucleus</keyword>
<name>A0A6J2JED9_BOMMA</name>
<proteinExistence type="inferred from homology"/>
<evidence type="ECO:0000256" key="3">
    <source>
        <dbReference type="ARBA" id="ARBA00016225"/>
    </source>
</evidence>
<dbReference type="InterPro" id="IPR036980">
    <property type="entry name" value="RNase_P/MRP_Rpp29_sf"/>
</dbReference>
<dbReference type="Pfam" id="PF01868">
    <property type="entry name" value="RNase_P-MRP_p29"/>
    <property type="match status" value="1"/>
</dbReference>
<dbReference type="GO" id="GO:0001682">
    <property type="term" value="P:tRNA 5'-leader removal"/>
    <property type="evidence" value="ECO:0007669"/>
    <property type="project" value="InterPro"/>
</dbReference>
<dbReference type="PIRSF" id="PIRSF027081">
    <property type="entry name" value="RNase_P/MRP_p29_subunit"/>
    <property type="match status" value="1"/>
</dbReference>
<dbReference type="GO" id="GO:0005730">
    <property type="term" value="C:nucleolus"/>
    <property type="evidence" value="ECO:0007669"/>
    <property type="project" value="UniProtKB-SubCell"/>
</dbReference>
<evidence type="ECO:0000256" key="5">
    <source>
        <dbReference type="PIRNR" id="PIRNR027081"/>
    </source>
</evidence>
<sequence length="211" mass="24403">MEETTDSFNQQAANSIINFLKTNVPKNEVQKIDSELKTELVFAKKRSKQQKRKPIKKKTRCLTRKEKKTLGFYNIPRHSVKYEDVVQMNKIWLEYITEVLAMDDGVPEPNSKNWETLTLSLYKADYHGCMLTVVRSKCPSFINKTGICIMDTKNTFKIVSKDNIVTTIPKKECVFELYLKKVKVTLFGKLLCAKPAERSTKKIKGHLHPDL</sequence>
<comment type="function">
    <text evidence="1 5">Component of ribonuclease P, a ribonucleoprotein complex that generates mature tRNA molecules by cleaving their 5'-ends.</text>
</comment>
<organism evidence="6 7">
    <name type="scientific">Bombyx mandarina</name>
    <name type="common">Wild silk moth</name>
    <name type="synonym">Wild silkworm</name>
    <dbReference type="NCBI Taxonomy" id="7092"/>
    <lineage>
        <taxon>Eukaryota</taxon>
        <taxon>Metazoa</taxon>
        <taxon>Ecdysozoa</taxon>
        <taxon>Arthropoda</taxon>
        <taxon>Hexapoda</taxon>
        <taxon>Insecta</taxon>
        <taxon>Pterygota</taxon>
        <taxon>Neoptera</taxon>
        <taxon>Endopterygota</taxon>
        <taxon>Lepidoptera</taxon>
        <taxon>Glossata</taxon>
        <taxon>Ditrysia</taxon>
        <taxon>Bombycoidea</taxon>
        <taxon>Bombycidae</taxon>
        <taxon>Bombycinae</taxon>
        <taxon>Bombyx</taxon>
    </lineage>
</organism>
<dbReference type="AlphaFoldDB" id="A0A6J2JED9"/>
<dbReference type="PANTHER" id="PTHR13348">
    <property type="entry name" value="RIBONUCLEASE P SUBUNIT P29"/>
    <property type="match status" value="1"/>
</dbReference>
<dbReference type="RefSeq" id="XP_028026829.1">
    <property type="nucleotide sequence ID" value="XM_028171028.1"/>
</dbReference>
<dbReference type="OrthoDB" id="124041at2759"/>
<dbReference type="GO" id="GO:0006364">
    <property type="term" value="P:rRNA processing"/>
    <property type="evidence" value="ECO:0007669"/>
    <property type="project" value="TreeGrafter"/>
</dbReference>
<dbReference type="GO" id="GO:0033204">
    <property type="term" value="F:ribonuclease P RNA binding"/>
    <property type="evidence" value="ECO:0007669"/>
    <property type="project" value="InterPro"/>
</dbReference>
<reference evidence="7" key="1">
    <citation type="submission" date="2025-08" db="UniProtKB">
        <authorList>
            <consortium name="RefSeq"/>
        </authorList>
    </citation>
    <scope>IDENTIFICATION</scope>
    <source>
        <tissue evidence="7">Silk gland</tissue>
    </source>
</reference>
<evidence type="ECO:0000256" key="1">
    <source>
        <dbReference type="ARBA" id="ARBA00002435"/>
    </source>
</evidence>
<dbReference type="GO" id="GO:0030677">
    <property type="term" value="C:ribonuclease P complex"/>
    <property type="evidence" value="ECO:0007669"/>
    <property type="project" value="UniProtKB-UniRule"/>
</dbReference>
<dbReference type="SUPFAM" id="SSF101744">
    <property type="entry name" value="Rof/RNase P subunit-like"/>
    <property type="match status" value="1"/>
</dbReference>
<evidence type="ECO:0000256" key="4">
    <source>
        <dbReference type="ARBA" id="ARBA00046486"/>
    </source>
</evidence>
<dbReference type="Gene3D" id="2.30.30.210">
    <property type="entry name" value="Ribonuclease P/MRP, subunit p29"/>
    <property type="match status" value="1"/>
</dbReference>
<evidence type="ECO:0000256" key="2">
    <source>
        <dbReference type="ARBA" id="ARBA00006181"/>
    </source>
</evidence>